<evidence type="ECO:0000313" key="10">
    <source>
        <dbReference type="Proteomes" id="UP000030747"/>
    </source>
</evidence>
<dbReference type="InterPro" id="IPR040457">
    <property type="entry name" value="GCP_C"/>
</dbReference>
<keyword evidence="10" id="KW-1185">Reference proteome</keyword>
<dbReference type="GO" id="GO:0051225">
    <property type="term" value="P:spindle assembly"/>
    <property type="evidence" value="ECO:0007669"/>
    <property type="project" value="TreeGrafter"/>
</dbReference>
<dbReference type="AlphaFoldDB" id="U6KV95"/>
<keyword evidence="4" id="KW-0493">Microtubule</keyword>
<feature type="region of interest" description="Disordered" evidence="6">
    <location>
        <begin position="176"/>
        <end position="213"/>
    </location>
</feature>
<proteinExistence type="inferred from homology"/>
<feature type="compositionally biased region" description="Basic and acidic residues" evidence="6">
    <location>
        <begin position="10"/>
        <end position="25"/>
    </location>
</feature>
<dbReference type="RefSeq" id="XP_013232792.1">
    <property type="nucleotide sequence ID" value="XM_013377338.1"/>
</dbReference>
<evidence type="ECO:0000256" key="4">
    <source>
        <dbReference type="ARBA" id="ARBA00022701"/>
    </source>
</evidence>
<dbReference type="Gene3D" id="1.20.120.1900">
    <property type="entry name" value="Gamma-tubulin complex, C-terminal domain"/>
    <property type="match status" value="1"/>
</dbReference>
<organism evidence="9 10">
    <name type="scientific">Eimeria tenella</name>
    <name type="common">Coccidian parasite</name>
    <dbReference type="NCBI Taxonomy" id="5802"/>
    <lineage>
        <taxon>Eukaryota</taxon>
        <taxon>Sar</taxon>
        <taxon>Alveolata</taxon>
        <taxon>Apicomplexa</taxon>
        <taxon>Conoidasida</taxon>
        <taxon>Coccidia</taxon>
        <taxon>Eucoccidiorida</taxon>
        <taxon>Eimeriorina</taxon>
        <taxon>Eimeriidae</taxon>
        <taxon>Eimeria</taxon>
    </lineage>
</organism>
<dbReference type="OrthoDB" id="347730at2759"/>
<comment type="similarity">
    <text evidence="2">Belongs to the TUBGCP family.</text>
</comment>
<feature type="region of interest" description="Disordered" evidence="6">
    <location>
        <begin position="1"/>
        <end position="47"/>
    </location>
</feature>
<dbReference type="GO" id="GO:0043015">
    <property type="term" value="F:gamma-tubulin binding"/>
    <property type="evidence" value="ECO:0007669"/>
    <property type="project" value="InterPro"/>
</dbReference>
<dbReference type="GO" id="GO:0000922">
    <property type="term" value="C:spindle pole"/>
    <property type="evidence" value="ECO:0007669"/>
    <property type="project" value="InterPro"/>
</dbReference>
<dbReference type="EMBL" id="HG675688">
    <property type="protein sequence ID" value="CDJ42042.1"/>
    <property type="molecule type" value="Genomic_DNA"/>
</dbReference>
<dbReference type="InterPro" id="IPR007259">
    <property type="entry name" value="GCP"/>
</dbReference>
<dbReference type="GO" id="GO:0051011">
    <property type="term" value="F:microtubule minus-end binding"/>
    <property type="evidence" value="ECO:0007669"/>
    <property type="project" value="TreeGrafter"/>
</dbReference>
<feature type="compositionally biased region" description="Low complexity" evidence="6">
    <location>
        <begin position="827"/>
        <end position="840"/>
    </location>
</feature>
<sequence length="864" mass="93131">MQKGKAAQETAKEGKGPKRQTDSHCLKMRVQGSLLPSSSSSSSSGHVRPPLARLASLLCSTGALSTDTAAAAVLSSQQQQQLQHELQQLLLRHLAAAQEQGRAVAAPLDAAGEMVERTEVLSELHERLRGTAAAAPPSLFSRLSTLLLSKEQQPLQRPHAILRVLLLLSRAPELQQQSVGQKMPAAAAEAATTGRGRQTPRAASTPRGGFVSSSSNAAAAATAAAHPGAAAAAGDGDATSADSAQHLAMSLSHSGPPAARRLEPPVLQSQPACAYDLWGADEISLLRDLLFVLQGMEGRFVRFDPLLQTARLCAPVKASRSVLGLVARVGSLGCMYTRVKAAVEEPGGSFLLPRPLTAEAFRQSVAAELRQYFKLIAILEEDIARAEAATDPSAGAAAAAAAQGGLPTLRRLAVWLQGPYQRMRFLTEAAKGLKGAALLSTIYAHCSLGDSELRTVALQILHRSLLPMADAIESWTKYGHLRDEEGEFFIREAPQDPQMSSWRSRFVLVRENIPSFIPPLLPERLLLAGKSVLYSELLEKPPKAAANLQLQQQQQQRELPATLQELLSLEEQQQLLQSPQQQQEHQQLLPQRHDDHGLLTPQGQQQQQLLLLQQQDMLRQPHDPELPLLQKIDERVAAASTKGNQRQAATAAAALETQAAAELSKAAAGETDAATLVELLLWEHDLLSYLEAIRRFLLLADGDFTSLLLDAAAQQQQQQQHGGTISLQPLILSAIDTAARQCSSGVSLFAAAPALAFALTARFPHTSYLQQQCSSSSSSTCSALWRGLVLHLRIEEPLRFFIGDELLQQCHKLFALLWKSSCGSSSAQQQQQQQPQSAESLPPHQQQQGKVSSPAPLQQHGKSC</sequence>
<dbReference type="InterPro" id="IPR041470">
    <property type="entry name" value="GCP_N"/>
</dbReference>
<gene>
    <name evidence="9" type="ORF">ETH_00011115</name>
</gene>
<dbReference type="VEuPathDB" id="ToxoDB:ETH_00011115"/>
<evidence type="ECO:0000256" key="2">
    <source>
        <dbReference type="ARBA" id="ARBA00010337"/>
    </source>
</evidence>
<dbReference type="GeneID" id="25251412"/>
<dbReference type="Proteomes" id="UP000030747">
    <property type="component" value="Unassembled WGS sequence"/>
</dbReference>
<dbReference type="Pfam" id="PF17681">
    <property type="entry name" value="GCP_N_terminal"/>
    <property type="match status" value="1"/>
</dbReference>
<evidence type="ECO:0000313" key="9">
    <source>
        <dbReference type="EMBL" id="CDJ42042.1"/>
    </source>
</evidence>
<dbReference type="GO" id="GO:0031122">
    <property type="term" value="P:cytoplasmic microtubule organization"/>
    <property type="evidence" value="ECO:0007669"/>
    <property type="project" value="TreeGrafter"/>
</dbReference>
<keyword evidence="5" id="KW-0206">Cytoskeleton</keyword>
<dbReference type="InterPro" id="IPR042241">
    <property type="entry name" value="GCP_C_sf"/>
</dbReference>
<reference evidence="9" key="1">
    <citation type="submission" date="2013-10" db="EMBL/GenBank/DDBJ databases">
        <title>Genomic analysis of the causative agents of coccidiosis in chickens.</title>
        <authorList>
            <person name="Reid A.J."/>
            <person name="Blake D."/>
            <person name="Billington K."/>
            <person name="Browne H."/>
            <person name="Dunn M."/>
            <person name="Hung S."/>
            <person name="Kawahara F."/>
            <person name="Miranda-Saavedra D."/>
            <person name="Mourier T."/>
            <person name="Nagra H."/>
            <person name="Otto T.D."/>
            <person name="Rawlings N."/>
            <person name="Sanchez A."/>
            <person name="Sanders M."/>
            <person name="Subramaniam C."/>
            <person name="Tay Y."/>
            <person name="Dear P."/>
            <person name="Doerig C."/>
            <person name="Gruber A."/>
            <person name="Parkinson J."/>
            <person name="Shirley M."/>
            <person name="Wan K.L."/>
            <person name="Berriman M."/>
            <person name="Tomley F."/>
            <person name="Pain A."/>
        </authorList>
    </citation>
    <scope>NUCLEOTIDE SEQUENCE [LARGE SCALE GENOMIC DNA]</scope>
    <source>
        <strain evidence="9">Houghton</strain>
    </source>
</reference>
<feature type="domain" description="Gamma tubulin complex component C-terminal" evidence="7">
    <location>
        <begin position="686"/>
        <end position="829"/>
    </location>
</feature>
<dbReference type="PANTHER" id="PTHR19302">
    <property type="entry name" value="GAMMA TUBULIN COMPLEX PROTEIN"/>
    <property type="match status" value="1"/>
</dbReference>
<reference evidence="9" key="2">
    <citation type="submission" date="2013-10" db="EMBL/GenBank/DDBJ databases">
        <authorList>
            <person name="Aslett M."/>
        </authorList>
    </citation>
    <scope>NUCLEOTIDE SEQUENCE [LARGE SCALE GENOMIC DNA]</scope>
    <source>
        <strain evidence="9">Houghton</strain>
    </source>
</reference>
<dbReference type="GO" id="GO:0007020">
    <property type="term" value="P:microtubule nucleation"/>
    <property type="evidence" value="ECO:0007669"/>
    <property type="project" value="InterPro"/>
</dbReference>
<dbReference type="GO" id="GO:0005874">
    <property type="term" value="C:microtubule"/>
    <property type="evidence" value="ECO:0007669"/>
    <property type="project" value="UniProtKB-KW"/>
</dbReference>
<evidence type="ECO:0000259" key="7">
    <source>
        <dbReference type="Pfam" id="PF04130"/>
    </source>
</evidence>
<evidence type="ECO:0000256" key="6">
    <source>
        <dbReference type="SAM" id="MobiDB-lite"/>
    </source>
</evidence>
<evidence type="ECO:0000256" key="5">
    <source>
        <dbReference type="ARBA" id="ARBA00023212"/>
    </source>
</evidence>
<protein>
    <submittedName>
        <fullName evidence="9">Uncharacterized protein</fullName>
    </submittedName>
</protein>
<comment type="subcellular location">
    <subcellularLocation>
        <location evidence="1">Cytoplasm</location>
        <location evidence="1">Cytoskeleton</location>
    </subcellularLocation>
</comment>
<feature type="region of interest" description="Disordered" evidence="6">
    <location>
        <begin position="827"/>
        <end position="864"/>
    </location>
</feature>
<feature type="domain" description="Gamma tubulin complex component protein N-terminal" evidence="8">
    <location>
        <begin position="286"/>
        <end position="545"/>
    </location>
</feature>
<keyword evidence="3" id="KW-0963">Cytoplasm</keyword>
<accession>U6KV95</accession>
<name>U6KV95_EIMTE</name>
<evidence type="ECO:0000259" key="8">
    <source>
        <dbReference type="Pfam" id="PF17681"/>
    </source>
</evidence>
<dbReference type="GO" id="GO:0000930">
    <property type="term" value="C:gamma-tubulin complex"/>
    <property type="evidence" value="ECO:0007669"/>
    <property type="project" value="TreeGrafter"/>
</dbReference>
<dbReference type="GO" id="GO:0000278">
    <property type="term" value="P:mitotic cell cycle"/>
    <property type="evidence" value="ECO:0007669"/>
    <property type="project" value="TreeGrafter"/>
</dbReference>
<dbReference type="VEuPathDB" id="ToxoDB:ETH2_1148900"/>
<dbReference type="Pfam" id="PF04130">
    <property type="entry name" value="GCP_C_terminal"/>
    <property type="match status" value="1"/>
</dbReference>
<evidence type="ECO:0000256" key="3">
    <source>
        <dbReference type="ARBA" id="ARBA00022490"/>
    </source>
</evidence>
<dbReference type="GO" id="GO:0051321">
    <property type="term" value="P:meiotic cell cycle"/>
    <property type="evidence" value="ECO:0007669"/>
    <property type="project" value="TreeGrafter"/>
</dbReference>
<evidence type="ECO:0000256" key="1">
    <source>
        <dbReference type="ARBA" id="ARBA00004245"/>
    </source>
</evidence>
<dbReference type="PANTHER" id="PTHR19302:SF14">
    <property type="entry name" value="GAMMA-TUBULIN COMPLEX COMPONENT 3"/>
    <property type="match status" value="1"/>
</dbReference>